<dbReference type="GO" id="GO:1990904">
    <property type="term" value="C:ribonucleoprotein complex"/>
    <property type="evidence" value="ECO:0007669"/>
    <property type="project" value="UniProtKB-KW"/>
</dbReference>
<keyword evidence="1" id="KW-0689">Ribosomal protein</keyword>
<organism evidence="4 5">
    <name type="scientific">Balaenoptera physalus</name>
    <name type="common">Fin whale</name>
    <name type="synonym">Balaena physalus</name>
    <dbReference type="NCBI Taxonomy" id="9770"/>
    <lineage>
        <taxon>Eukaryota</taxon>
        <taxon>Metazoa</taxon>
        <taxon>Chordata</taxon>
        <taxon>Craniata</taxon>
        <taxon>Vertebrata</taxon>
        <taxon>Euteleostomi</taxon>
        <taxon>Mammalia</taxon>
        <taxon>Eutheria</taxon>
        <taxon>Laurasiatheria</taxon>
        <taxon>Artiodactyla</taxon>
        <taxon>Whippomorpha</taxon>
        <taxon>Cetacea</taxon>
        <taxon>Mysticeti</taxon>
        <taxon>Balaenopteridae</taxon>
        <taxon>Balaenoptera</taxon>
    </lineage>
</organism>
<dbReference type="Proteomes" id="UP000437017">
    <property type="component" value="Unassembled WGS sequence"/>
</dbReference>
<evidence type="ECO:0000313" key="5">
    <source>
        <dbReference type="Proteomes" id="UP000437017"/>
    </source>
</evidence>
<dbReference type="Pfam" id="PF01015">
    <property type="entry name" value="Ribosomal_S3Ae"/>
    <property type="match status" value="1"/>
</dbReference>
<dbReference type="OrthoDB" id="9834376at2759"/>
<dbReference type="GO" id="GO:0006412">
    <property type="term" value="P:translation"/>
    <property type="evidence" value="ECO:0007669"/>
    <property type="project" value="InterPro"/>
</dbReference>
<sequence>MVGPLSEQQQKIQNKKKPTGSKPLLLFCGDGKDEVALRKSKLTTEDIQGKNCLTNFHGMDLTHEKMCSMVKRMADHD</sequence>
<evidence type="ECO:0000256" key="3">
    <source>
        <dbReference type="SAM" id="MobiDB-lite"/>
    </source>
</evidence>
<dbReference type="AlphaFoldDB" id="A0A643BLN3"/>
<evidence type="ECO:0000256" key="2">
    <source>
        <dbReference type="ARBA" id="ARBA00023274"/>
    </source>
</evidence>
<gene>
    <name evidence="4" type="ORF">E2I00_000298</name>
</gene>
<comment type="caution">
    <text evidence="4">The sequence shown here is derived from an EMBL/GenBank/DDBJ whole genome shotgun (WGS) entry which is preliminary data.</text>
</comment>
<evidence type="ECO:0000313" key="4">
    <source>
        <dbReference type="EMBL" id="KAB0388628.1"/>
    </source>
</evidence>
<dbReference type="GO" id="GO:0005840">
    <property type="term" value="C:ribosome"/>
    <property type="evidence" value="ECO:0007669"/>
    <property type="project" value="UniProtKB-KW"/>
</dbReference>
<dbReference type="InterPro" id="IPR001593">
    <property type="entry name" value="Ribosomal_eS1"/>
</dbReference>
<evidence type="ECO:0000256" key="1">
    <source>
        <dbReference type="ARBA" id="ARBA00022980"/>
    </source>
</evidence>
<dbReference type="EMBL" id="SGJD01014732">
    <property type="protein sequence ID" value="KAB0388628.1"/>
    <property type="molecule type" value="Genomic_DNA"/>
</dbReference>
<feature type="compositionally biased region" description="Polar residues" evidence="3">
    <location>
        <begin position="1"/>
        <end position="12"/>
    </location>
</feature>
<feature type="region of interest" description="Disordered" evidence="3">
    <location>
        <begin position="1"/>
        <end position="23"/>
    </location>
</feature>
<keyword evidence="5" id="KW-1185">Reference proteome</keyword>
<proteinExistence type="predicted"/>
<dbReference type="GO" id="GO:0003735">
    <property type="term" value="F:structural constituent of ribosome"/>
    <property type="evidence" value="ECO:0007669"/>
    <property type="project" value="InterPro"/>
</dbReference>
<name>A0A643BLN3_BALPH</name>
<keyword evidence="2" id="KW-0687">Ribonucleoprotein</keyword>
<reference evidence="4 5" key="1">
    <citation type="journal article" date="2019" name="PLoS ONE">
        <title>Genomic analyses reveal an absence of contemporary introgressive admixture between fin whales and blue whales, despite known hybrids.</title>
        <authorList>
            <person name="Westbury M.V."/>
            <person name="Petersen B."/>
            <person name="Lorenzen E.D."/>
        </authorList>
    </citation>
    <scope>NUCLEOTIDE SEQUENCE [LARGE SCALE GENOMIC DNA]</scope>
    <source>
        <strain evidence="4">FinWhale-01</strain>
    </source>
</reference>
<protein>
    <submittedName>
        <fullName evidence="4">Uncharacterized protein</fullName>
    </submittedName>
</protein>
<accession>A0A643BLN3</accession>